<evidence type="ECO:0000313" key="2">
    <source>
        <dbReference type="EMBL" id="KAK9874232.1"/>
    </source>
</evidence>
<sequence>MFSVNNKFNIFIFIAFSVCTDIGLAAVVKDLESIDINNAGDRVDKDMMEMEGRKGPFDLIQGVVDLFNSILSSNPLTAKQPPCHLLILWIIMNHLRVKIRNLLNHLQVIMRNLLIHLQVIMRNLLNQLQVIMRNLMDQLMGMIKKIRNKQIKKLVESRRKLIETLVHHHEVLF</sequence>
<keyword evidence="1" id="KW-0732">Signal</keyword>
<accession>A0AAW1U1J3</accession>
<name>A0AAW1U1J3_9CUCU</name>
<evidence type="ECO:0000256" key="1">
    <source>
        <dbReference type="SAM" id="SignalP"/>
    </source>
</evidence>
<organism evidence="2 3">
    <name type="scientific">Henosepilachna vigintioctopunctata</name>
    <dbReference type="NCBI Taxonomy" id="420089"/>
    <lineage>
        <taxon>Eukaryota</taxon>
        <taxon>Metazoa</taxon>
        <taxon>Ecdysozoa</taxon>
        <taxon>Arthropoda</taxon>
        <taxon>Hexapoda</taxon>
        <taxon>Insecta</taxon>
        <taxon>Pterygota</taxon>
        <taxon>Neoptera</taxon>
        <taxon>Endopterygota</taxon>
        <taxon>Coleoptera</taxon>
        <taxon>Polyphaga</taxon>
        <taxon>Cucujiformia</taxon>
        <taxon>Coccinelloidea</taxon>
        <taxon>Coccinellidae</taxon>
        <taxon>Epilachninae</taxon>
        <taxon>Epilachnini</taxon>
        <taxon>Henosepilachna</taxon>
    </lineage>
</organism>
<dbReference type="EMBL" id="JARQZJ010000031">
    <property type="protein sequence ID" value="KAK9874232.1"/>
    <property type="molecule type" value="Genomic_DNA"/>
</dbReference>
<dbReference type="AlphaFoldDB" id="A0AAW1U1J3"/>
<gene>
    <name evidence="2" type="ORF">WA026_002584</name>
</gene>
<keyword evidence="3" id="KW-1185">Reference proteome</keyword>
<reference evidence="2 3" key="1">
    <citation type="submission" date="2023-03" db="EMBL/GenBank/DDBJ databases">
        <title>Genome insight into feeding habits of ladybird beetles.</title>
        <authorList>
            <person name="Li H.-S."/>
            <person name="Huang Y.-H."/>
            <person name="Pang H."/>
        </authorList>
    </citation>
    <scope>NUCLEOTIDE SEQUENCE [LARGE SCALE GENOMIC DNA]</scope>
    <source>
        <strain evidence="2">SYSU_2023b</strain>
        <tissue evidence="2">Whole body</tissue>
    </source>
</reference>
<feature type="signal peptide" evidence="1">
    <location>
        <begin position="1"/>
        <end position="25"/>
    </location>
</feature>
<dbReference type="Proteomes" id="UP001431783">
    <property type="component" value="Unassembled WGS sequence"/>
</dbReference>
<protein>
    <submittedName>
        <fullName evidence="2">Uncharacterized protein</fullName>
    </submittedName>
</protein>
<comment type="caution">
    <text evidence="2">The sequence shown here is derived from an EMBL/GenBank/DDBJ whole genome shotgun (WGS) entry which is preliminary data.</text>
</comment>
<evidence type="ECO:0000313" key="3">
    <source>
        <dbReference type="Proteomes" id="UP001431783"/>
    </source>
</evidence>
<feature type="chain" id="PRO_5043721650" evidence="1">
    <location>
        <begin position="26"/>
        <end position="173"/>
    </location>
</feature>
<proteinExistence type="predicted"/>